<sequence>MYHNSPPGTERTNPLHLVQTGPQPVSSPLYLDLVGILCHPPPKWDHAVRKMKKLLPARWARYFEAWASVTTLNPPELSKSQNLEQWATHGLPSGPLCRRRRFSSDLLETITETDFEGLRASIQESKGRLVSL</sequence>
<accession>A0A2X0KXE5</accession>
<keyword evidence="2" id="KW-1185">Reference proteome</keyword>
<dbReference type="Proteomes" id="UP000249723">
    <property type="component" value="Unassembled WGS sequence"/>
</dbReference>
<dbReference type="EMBL" id="FMWP01000014">
    <property type="protein sequence ID" value="SCZ91001.1"/>
    <property type="molecule type" value="Genomic_DNA"/>
</dbReference>
<protein>
    <submittedName>
        <fullName evidence="1">BZ3500_MvSof-1268-A1-R1_Chr1-3g02464 protein</fullName>
    </submittedName>
</protein>
<dbReference type="AlphaFoldDB" id="A0A2X0KXE5"/>
<evidence type="ECO:0000313" key="1">
    <source>
        <dbReference type="EMBL" id="SCZ91001.1"/>
    </source>
</evidence>
<gene>
    <name evidence="1" type="ORF">BZ3500_MVSOF-1268-A1-R1_CHR1-3G02464</name>
</gene>
<name>A0A2X0KXE5_9BASI</name>
<evidence type="ECO:0000313" key="2">
    <source>
        <dbReference type="Proteomes" id="UP000249723"/>
    </source>
</evidence>
<organism evidence="1 2">
    <name type="scientific">Microbotryum saponariae</name>
    <dbReference type="NCBI Taxonomy" id="289078"/>
    <lineage>
        <taxon>Eukaryota</taxon>
        <taxon>Fungi</taxon>
        <taxon>Dikarya</taxon>
        <taxon>Basidiomycota</taxon>
        <taxon>Pucciniomycotina</taxon>
        <taxon>Microbotryomycetes</taxon>
        <taxon>Microbotryales</taxon>
        <taxon>Microbotryaceae</taxon>
        <taxon>Microbotryum</taxon>
    </lineage>
</organism>
<reference evidence="2" key="1">
    <citation type="submission" date="2016-10" db="EMBL/GenBank/DDBJ databases">
        <authorList>
            <person name="Jeantristanb JTB J.-T."/>
            <person name="Ricardo R."/>
        </authorList>
    </citation>
    <scope>NUCLEOTIDE SEQUENCE [LARGE SCALE GENOMIC DNA]</scope>
</reference>
<proteinExistence type="predicted"/>